<evidence type="ECO:0000313" key="8">
    <source>
        <dbReference type="Proteomes" id="UP000320386"/>
    </source>
</evidence>
<feature type="transmembrane region" description="Helical" evidence="5">
    <location>
        <begin position="256"/>
        <end position="272"/>
    </location>
</feature>
<keyword evidence="8" id="KW-1185">Reference proteome</keyword>
<dbReference type="Proteomes" id="UP000320386">
    <property type="component" value="Chromosome"/>
</dbReference>
<feature type="transmembrane region" description="Helical" evidence="5">
    <location>
        <begin position="159"/>
        <end position="180"/>
    </location>
</feature>
<reference evidence="7 8" key="1">
    <citation type="submission" date="2019-02" db="EMBL/GenBank/DDBJ databases">
        <title>Deep-cultivation of Planctomycetes and their phenomic and genomic characterization uncovers novel biology.</title>
        <authorList>
            <person name="Wiegand S."/>
            <person name="Jogler M."/>
            <person name="Boedeker C."/>
            <person name="Pinto D."/>
            <person name="Vollmers J."/>
            <person name="Rivas-Marin E."/>
            <person name="Kohn T."/>
            <person name="Peeters S.H."/>
            <person name="Heuer A."/>
            <person name="Rast P."/>
            <person name="Oberbeckmann S."/>
            <person name="Bunk B."/>
            <person name="Jeske O."/>
            <person name="Meyerdierks A."/>
            <person name="Storesund J.E."/>
            <person name="Kallscheuer N."/>
            <person name="Luecker S."/>
            <person name="Lage O.M."/>
            <person name="Pohl T."/>
            <person name="Merkel B.J."/>
            <person name="Hornburger P."/>
            <person name="Mueller R.-W."/>
            <person name="Bruemmer F."/>
            <person name="Labrenz M."/>
            <person name="Spormann A.M."/>
            <person name="Op den Camp H."/>
            <person name="Overmann J."/>
            <person name="Amann R."/>
            <person name="Jetten M.S.M."/>
            <person name="Mascher T."/>
            <person name="Medema M.H."/>
            <person name="Devos D.P."/>
            <person name="Kaster A.-K."/>
            <person name="Ovreas L."/>
            <person name="Rohde M."/>
            <person name="Galperin M.Y."/>
            <person name="Jogler C."/>
        </authorList>
    </citation>
    <scope>NUCLEOTIDE SEQUENCE [LARGE SCALE GENOMIC DNA]</scope>
    <source>
        <strain evidence="7 8">Pan265</strain>
    </source>
</reference>
<dbReference type="AlphaFoldDB" id="A0A518BV20"/>
<evidence type="ECO:0000256" key="2">
    <source>
        <dbReference type="ARBA" id="ARBA00022692"/>
    </source>
</evidence>
<dbReference type="GO" id="GO:0016020">
    <property type="term" value="C:membrane"/>
    <property type="evidence" value="ECO:0007669"/>
    <property type="project" value="UniProtKB-SubCell"/>
</dbReference>
<evidence type="ECO:0000256" key="3">
    <source>
        <dbReference type="ARBA" id="ARBA00022989"/>
    </source>
</evidence>
<feature type="transmembrane region" description="Helical" evidence="5">
    <location>
        <begin position="545"/>
        <end position="565"/>
    </location>
</feature>
<organism evidence="7 8">
    <name type="scientific">Mucisphaera calidilacus</name>
    <dbReference type="NCBI Taxonomy" id="2527982"/>
    <lineage>
        <taxon>Bacteria</taxon>
        <taxon>Pseudomonadati</taxon>
        <taxon>Planctomycetota</taxon>
        <taxon>Phycisphaerae</taxon>
        <taxon>Phycisphaerales</taxon>
        <taxon>Phycisphaeraceae</taxon>
        <taxon>Mucisphaera</taxon>
    </lineage>
</organism>
<feature type="transmembrane region" description="Helical" evidence="5">
    <location>
        <begin position="437"/>
        <end position="455"/>
    </location>
</feature>
<dbReference type="InterPro" id="IPR007016">
    <property type="entry name" value="O-antigen_ligase-rel_domated"/>
</dbReference>
<evidence type="ECO:0000313" key="7">
    <source>
        <dbReference type="EMBL" id="QDU70819.1"/>
    </source>
</evidence>
<dbReference type="InterPro" id="IPR051533">
    <property type="entry name" value="WaaL-like"/>
</dbReference>
<feature type="transmembrane region" description="Helical" evidence="5">
    <location>
        <begin position="32"/>
        <end position="52"/>
    </location>
</feature>
<dbReference type="EMBL" id="CP036280">
    <property type="protein sequence ID" value="QDU70819.1"/>
    <property type="molecule type" value="Genomic_DNA"/>
</dbReference>
<feature type="transmembrane region" description="Helical" evidence="5">
    <location>
        <begin position="72"/>
        <end position="93"/>
    </location>
</feature>
<feature type="transmembrane region" description="Helical" evidence="5">
    <location>
        <begin position="278"/>
        <end position="296"/>
    </location>
</feature>
<dbReference type="OrthoDB" id="274640at2"/>
<keyword evidence="4 5" id="KW-0472">Membrane</keyword>
<dbReference type="PANTHER" id="PTHR37422:SF23">
    <property type="entry name" value="TEICHURONIC ACID BIOSYNTHESIS PROTEIN TUAE"/>
    <property type="match status" value="1"/>
</dbReference>
<feature type="transmembrane region" description="Helical" evidence="5">
    <location>
        <begin position="131"/>
        <end position="152"/>
    </location>
</feature>
<dbReference type="Pfam" id="PF04932">
    <property type="entry name" value="Wzy_C"/>
    <property type="match status" value="1"/>
</dbReference>
<comment type="subcellular location">
    <subcellularLocation>
        <location evidence="1">Membrane</location>
        <topology evidence="1">Multi-pass membrane protein</topology>
    </subcellularLocation>
</comment>
<dbReference type="PANTHER" id="PTHR37422">
    <property type="entry name" value="TEICHURONIC ACID BIOSYNTHESIS PROTEIN TUAE"/>
    <property type="match status" value="1"/>
</dbReference>
<feature type="transmembrane region" description="Helical" evidence="5">
    <location>
        <begin position="303"/>
        <end position="323"/>
    </location>
</feature>
<evidence type="ECO:0000256" key="1">
    <source>
        <dbReference type="ARBA" id="ARBA00004141"/>
    </source>
</evidence>
<keyword evidence="3 5" id="KW-1133">Transmembrane helix</keyword>
<protein>
    <recommendedName>
        <fullName evidence="6">O-antigen ligase-related domain-containing protein</fullName>
    </recommendedName>
</protein>
<feature type="domain" description="O-antigen ligase-related" evidence="6">
    <location>
        <begin position="262"/>
        <end position="407"/>
    </location>
</feature>
<feature type="transmembrane region" description="Helical" evidence="5">
    <location>
        <begin position="225"/>
        <end position="249"/>
    </location>
</feature>
<feature type="transmembrane region" description="Helical" evidence="5">
    <location>
        <begin position="464"/>
        <end position="481"/>
    </location>
</feature>
<gene>
    <name evidence="7" type="ORF">Pan265_06560</name>
</gene>
<evidence type="ECO:0000256" key="5">
    <source>
        <dbReference type="SAM" id="Phobius"/>
    </source>
</evidence>
<sequence length="763" mass="82456">MHQTPEPQHDDRETNQPALANASNDTRHQLRIACALIITTCVLIPGLVPTFVNPWLDTDPRVDGLPPSLGGMTGTLALTIQAVGLTAALLGILISHRAHIFTTCLAGSGCLGVIALLIWNTPSVNDTVLLSSWASAVIMALAMATLAADLVSGNAVRRWALAALVAALIPMTADALWFVLVEHPANLRFYERNMPDMLAARGWAEGSPEHQMFVRRMSFADATGAYALSNVFGSVAGTLTCLGLGYTALKLRDRNNLTPLAIAAVGLLLILLTASRGALAVFSLAAAWFILARLYGTSRKHRWPLALAGLALIAVPWLAIAWAGSTGPPPPESVAADGQPAWLSLLFRYWYLEAALRMLSETLFLPIGPGGFAIMFGYTRDPMLPESVASTHNIIMDLLVMLGIFGLGWLTLAARWLCRATTTSLPAKNSAPHTQPNWLAGLLVAGHLFTPVLWIKSDLLLPETALLAILVLAAYTLTIAWLATRPITPATACGLAAAGVMLLGHGQMEMTFFNGPASQLAWVVLGLAGGIAINQPHTTPAGRSGMFLAAALAMLVLSAHLYALARTATVEFTTHRAAVALANNRPDQASQHLATLIWEQRASRVRIEPVAEKWLTQLALEQAHHLHATDRPQTALDRLDQAHLNLDLTRPKGLRKHIEILQQQAGYASTPDACLYFTDRSYRALNYLLTLTPYNVRDRLRLVDVLIRLHDLDAAQAELDRARDINAGLYLDPLKQLPDEAWTARAEHIDAQRPAEPTGIMAP</sequence>
<dbReference type="RefSeq" id="WP_145444961.1">
    <property type="nucleotide sequence ID" value="NZ_CP036280.1"/>
</dbReference>
<feature type="transmembrane region" description="Helical" evidence="5">
    <location>
        <begin position="354"/>
        <end position="378"/>
    </location>
</feature>
<evidence type="ECO:0000259" key="6">
    <source>
        <dbReference type="Pfam" id="PF04932"/>
    </source>
</evidence>
<feature type="transmembrane region" description="Helical" evidence="5">
    <location>
        <begin position="511"/>
        <end position="533"/>
    </location>
</feature>
<proteinExistence type="predicted"/>
<keyword evidence="2 5" id="KW-0812">Transmembrane</keyword>
<accession>A0A518BV20</accession>
<dbReference type="KEGG" id="mcad:Pan265_06560"/>
<feature type="transmembrane region" description="Helical" evidence="5">
    <location>
        <begin position="100"/>
        <end position="119"/>
    </location>
</feature>
<feature type="transmembrane region" description="Helical" evidence="5">
    <location>
        <begin position="398"/>
        <end position="417"/>
    </location>
</feature>
<name>A0A518BV20_9BACT</name>
<evidence type="ECO:0000256" key="4">
    <source>
        <dbReference type="ARBA" id="ARBA00023136"/>
    </source>
</evidence>